<feature type="region of interest" description="Disordered" evidence="1">
    <location>
        <begin position="62"/>
        <end position="94"/>
    </location>
</feature>
<organism evidence="2">
    <name type="scientific">bioreactor metagenome</name>
    <dbReference type="NCBI Taxonomy" id="1076179"/>
    <lineage>
        <taxon>unclassified sequences</taxon>
        <taxon>metagenomes</taxon>
        <taxon>ecological metagenomes</taxon>
    </lineage>
</organism>
<gene>
    <name evidence="2" type="ORF">SDC9_190258</name>
</gene>
<evidence type="ECO:0000313" key="2">
    <source>
        <dbReference type="EMBL" id="MPN42701.1"/>
    </source>
</evidence>
<protein>
    <submittedName>
        <fullName evidence="2">Uncharacterized protein</fullName>
    </submittedName>
</protein>
<dbReference type="AlphaFoldDB" id="A0A645HUH3"/>
<dbReference type="EMBL" id="VSSQ01100622">
    <property type="protein sequence ID" value="MPN42701.1"/>
    <property type="molecule type" value="Genomic_DNA"/>
</dbReference>
<name>A0A645HUH3_9ZZZZ</name>
<comment type="caution">
    <text evidence="2">The sequence shown here is derived from an EMBL/GenBank/DDBJ whole genome shotgun (WGS) entry which is preliminary data.</text>
</comment>
<proteinExistence type="predicted"/>
<sequence>MCRLLGELAECGSTAGLLFQYLGCSEQDGDVDQQVDHILERKRLVGKRTCIGKQILYCREGDEEQATETNASKEKPLGRMIGFPDTQKQKESYA</sequence>
<accession>A0A645HUH3</accession>
<reference evidence="2" key="1">
    <citation type="submission" date="2019-08" db="EMBL/GenBank/DDBJ databases">
        <authorList>
            <person name="Kucharzyk K."/>
            <person name="Murdoch R.W."/>
            <person name="Higgins S."/>
            <person name="Loffler F."/>
        </authorList>
    </citation>
    <scope>NUCLEOTIDE SEQUENCE</scope>
</reference>
<evidence type="ECO:0000256" key="1">
    <source>
        <dbReference type="SAM" id="MobiDB-lite"/>
    </source>
</evidence>